<feature type="region of interest" description="Disordered" evidence="1">
    <location>
        <begin position="1"/>
        <end position="112"/>
    </location>
</feature>
<protein>
    <submittedName>
        <fullName evidence="2">Uncharacterized protein</fullName>
    </submittedName>
</protein>
<dbReference type="Proteomes" id="UP001497497">
    <property type="component" value="Unassembled WGS sequence"/>
</dbReference>
<evidence type="ECO:0000256" key="1">
    <source>
        <dbReference type="SAM" id="MobiDB-lite"/>
    </source>
</evidence>
<evidence type="ECO:0000313" key="3">
    <source>
        <dbReference type="Proteomes" id="UP001497497"/>
    </source>
</evidence>
<dbReference type="EMBL" id="CAXITT010000396">
    <property type="protein sequence ID" value="CAL1540718.1"/>
    <property type="molecule type" value="Genomic_DNA"/>
</dbReference>
<keyword evidence="3" id="KW-1185">Reference proteome</keyword>
<comment type="caution">
    <text evidence="2">The sequence shown here is derived from an EMBL/GenBank/DDBJ whole genome shotgun (WGS) entry which is preliminary data.</text>
</comment>
<evidence type="ECO:0000313" key="2">
    <source>
        <dbReference type="EMBL" id="CAL1540718.1"/>
    </source>
</evidence>
<organism evidence="2 3">
    <name type="scientific">Lymnaea stagnalis</name>
    <name type="common">Great pond snail</name>
    <name type="synonym">Helix stagnalis</name>
    <dbReference type="NCBI Taxonomy" id="6523"/>
    <lineage>
        <taxon>Eukaryota</taxon>
        <taxon>Metazoa</taxon>
        <taxon>Spiralia</taxon>
        <taxon>Lophotrochozoa</taxon>
        <taxon>Mollusca</taxon>
        <taxon>Gastropoda</taxon>
        <taxon>Heterobranchia</taxon>
        <taxon>Euthyneura</taxon>
        <taxon>Panpulmonata</taxon>
        <taxon>Hygrophila</taxon>
        <taxon>Lymnaeoidea</taxon>
        <taxon>Lymnaeidae</taxon>
        <taxon>Lymnaea</taxon>
    </lineage>
</organism>
<proteinExistence type="predicted"/>
<reference evidence="2 3" key="1">
    <citation type="submission" date="2024-04" db="EMBL/GenBank/DDBJ databases">
        <authorList>
            <consortium name="Genoscope - CEA"/>
            <person name="William W."/>
        </authorList>
    </citation>
    <scope>NUCLEOTIDE SEQUENCE [LARGE SCALE GENOMIC DNA]</scope>
</reference>
<feature type="compositionally biased region" description="Low complexity" evidence="1">
    <location>
        <begin position="68"/>
        <end position="82"/>
    </location>
</feature>
<name>A0AAV2I464_LYMST</name>
<gene>
    <name evidence="2" type="ORF">GSLYS_00014367001</name>
</gene>
<dbReference type="AlphaFoldDB" id="A0AAV2I464"/>
<feature type="compositionally biased region" description="Low complexity" evidence="1">
    <location>
        <begin position="16"/>
        <end position="25"/>
    </location>
</feature>
<sequence>MVEDQTNDIPNARPNSSDSSPLSLGGDLGVESLGRKHGPAKEKDTKSAGRYFDWTPGGHETKDKYTPAGDAQMSSSSPSDGAPGPGPYTYGVNFVGRNVTEPGSRGGHRLKRATGPRQCTADVQCAPTECCLEDQLGANPLALVCVPRQNNGYCGRPKACRYTHNCKPPAERCVLTRVIFHPRYWGVPIGHCATQ</sequence>
<accession>A0AAV2I464</accession>